<dbReference type="KEGG" id="nsr:NS506_01629"/>
<proteinExistence type="predicted"/>
<evidence type="ECO:0000313" key="2">
    <source>
        <dbReference type="EMBL" id="APA95699.1"/>
    </source>
</evidence>
<protein>
    <recommendedName>
        <fullName evidence="1">DUF222 domain-containing protein</fullName>
    </recommendedName>
</protein>
<reference evidence="2 3" key="1">
    <citation type="submission" date="2016-10" db="EMBL/GenBank/DDBJ databases">
        <title>Genome sequence of Nocardia seriolae strain EM150506, isolated from Anguila japonica.</title>
        <authorList>
            <person name="Han H.-J."/>
        </authorList>
    </citation>
    <scope>NUCLEOTIDE SEQUENCE [LARGE SCALE GENOMIC DNA]</scope>
    <source>
        <strain evidence="2 3">EM150506</strain>
    </source>
</reference>
<feature type="domain" description="DUF222" evidence="1">
    <location>
        <begin position="35"/>
        <end position="167"/>
    </location>
</feature>
<gene>
    <name evidence="2" type="ORF">NS506_01629</name>
</gene>
<dbReference type="EMBL" id="CP017839">
    <property type="protein sequence ID" value="APA95699.1"/>
    <property type="molecule type" value="Genomic_DNA"/>
</dbReference>
<evidence type="ECO:0000259" key="1">
    <source>
        <dbReference type="Pfam" id="PF02720"/>
    </source>
</evidence>
<organism evidence="2 3">
    <name type="scientific">Nocardia seriolae</name>
    <dbReference type="NCBI Taxonomy" id="37332"/>
    <lineage>
        <taxon>Bacteria</taxon>
        <taxon>Bacillati</taxon>
        <taxon>Actinomycetota</taxon>
        <taxon>Actinomycetes</taxon>
        <taxon>Mycobacteriales</taxon>
        <taxon>Nocardiaceae</taxon>
        <taxon>Nocardia</taxon>
    </lineage>
</organism>
<dbReference type="Proteomes" id="UP000180166">
    <property type="component" value="Chromosome"/>
</dbReference>
<evidence type="ECO:0000313" key="3">
    <source>
        <dbReference type="Proteomes" id="UP000180166"/>
    </source>
</evidence>
<accession>A0ABC8ANC0</accession>
<dbReference type="InterPro" id="IPR003870">
    <property type="entry name" value="DUF222"/>
</dbReference>
<name>A0ABC8ANC0_9NOCA</name>
<sequence>MIDGMSEIADDAFAALGVVERLRAVHSEIAVLQAEEAALMTELYRMRREEQLDLGVGQLYAGEDTATEIGVALKMSQRSADNLIGLGLGLEHRYPATREAFAAGRIDLARVRAISETLTNVSEELLAELEPKIVAYAEGAVPQRVRRTARRWLLEADPEGQAVRREGPRRSGM</sequence>
<dbReference type="Pfam" id="PF02720">
    <property type="entry name" value="DUF222"/>
    <property type="match status" value="1"/>
</dbReference>
<dbReference type="AlphaFoldDB" id="A0ABC8ANC0"/>